<organism evidence="2 3">
    <name type="scientific">Hominenteromicrobium mulieris</name>
    <dbReference type="NCBI Taxonomy" id="2885357"/>
    <lineage>
        <taxon>Bacteria</taxon>
        <taxon>Bacillati</taxon>
        <taxon>Bacillota</taxon>
        <taxon>Clostridia</taxon>
        <taxon>Eubacteriales</taxon>
        <taxon>Oscillospiraceae</taxon>
        <taxon>Hominenteromicrobium</taxon>
    </lineage>
</organism>
<gene>
    <name evidence="2" type="ORF">LKD31_03280</name>
</gene>
<dbReference type="EMBL" id="JAJEQC010000002">
    <property type="protein sequence ID" value="MCC2136035.1"/>
    <property type="molecule type" value="Genomic_DNA"/>
</dbReference>
<protein>
    <submittedName>
        <fullName evidence="2">Sugar phosphate isomerase/epimerase</fullName>
    </submittedName>
</protein>
<dbReference type="PANTHER" id="PTHR12110">
    <property type="entry name" value="HYDROXYPYRUVATE ISOMERASE"/>
    <property type="match status" value="1"/>
</dbReference>
<comment type="caution">
    <text evidence="2">The sequence shown here is derived from an EMBL/GenBank/DDBJ whole genome shotgun (WGS) entry which is preliminary data.</text>
</comment>
<evidence type="ECO:0000313" key="3">
    <source>
        <dbReference type="Proteomes" id="UP001199424"/>
    </source>
</evidence>
<reference evidence="2" key="1">
    <citation type="submission" date="2021-10" db="EMBL/GenBank/DDBJ databases">
        <title>Anaerobic single-cell dispensing facilitates the cultivation of human gut bacteria.</title>
        <authorList>
            <person name="Afrizal A."/>
        </authorList>
    </citation>
    <scope>NUCLEOTIDE SEQUENCE</scope>
    <source>
        <strain evidence="2">CLA-AA-H250</strain>
    </source>
</reference>
<sequence>MNRISVFYEHMAEAMKQENITLDEVCAAVKRFGFDGVELDANRIKNEGDVILPALQKSGLCVNGIYNFFDFGSETGSPENDRAESLRVIDCCEKANCKFLLAVAGFLTEDEMVRGSAKYETRRLRMAASLTELTAEAEKHGITVVMEEFDNLTAPYSRADELMWFMQHVPGLRCGFDTGNFLYNEEDAVKNFSLFRPYIASVHCKDRAFTENTGSPCVTVANRKLYPVAVGDGNLPIEKMMRVLLDSGYTGSFAAEHFGSIEQLKCMERSAAFLKRVLGEK</sequence>
<feature type="domain" description="Xylose isomerase-like TIM barrel" evidence="1">
    <location>
        <begin position="27"/>
        <end position="276"/>
    </location>
</feature>
<accession>A0AAE3AFY2</accession>
<dbReference type="InterPro" id="IPR013022">
    <property type="entry name" value="Xyl_isomerase-like_TIM-brl"/>
</dbReference>
<dbReference type="Proteomes" id="UP001199424">
    <property type="component" value="Unassembled WGS sequence"/>
</dbReference>
<name>A0AAE3AFY2_9FIRM</name>
<dbReference type="Gene3D" id="3.20.20.150">
    <property type="entry name" value="Divalent-metal-dependent TIM barrel enzymes"/>
    <property type="match status" value="1"/>
</dbReference>
<dbReference type="AlphaFoldDB" id="A0AAE3AFY2"/>
<proteinExistence type="predicted"/>
<dbReference type="RefSeq" id="WP_308448612.1">
    <property type="nucleotide sequence ID" value="NZ_JAJEQC010000002.1"/>
</dbReference>
<evidence type="ECO:0000259" key="1">
    <source>
        <dbReference type="Pfam" id="PF01261"/>
    </source>
</evidence>
<keyword evidence="3" id="KW-1185">Reference proteome</keyword>
<dbReference type="Pfam" id="PF01261">
    <property type="entry name" value="AP_endonuc_2"/>
    <property type="match status" value="1"/>
</dbReference>
<dbReference type="SUPFAM" id="SSF51658">
    <property type="entry name" value="Xylose isomerase-like"/>
    <property type="match status" value="1"/>
</dbReference>
<dbReference type="InterPro" id="IPR036237">
    <property type="entry name" value="Xyl_isomerase-like_sf"/>
</dbReference>
<evidence type="ECO:0000313" key="2">
    <source>
        <dbReference type="EMBL" id="MCC2136035.1"/>
    </source>
</evidence>
<keyword evidence="2" id="KW-0413">Isomerase</keyword>
<dbReference type="InterPro" id="IPR050312">
    <property type="entry name" value="IolE/XylAMocC-like"/>
</dbReference>
<dbReference type="GO" id="GO:0016853">
    <property type="term" value="F:isomerase activity"/>
    <property type="evidence" value="ECO:0007669"/>
    <property type="project" value="UniProtKB-KW"/>
</dbReference>